<name>E8M5S5_PHOS4</name>
<dbReference type="AlphaFoldDB" id="E8M5S5"/>
<sequence length="64" mass="7438">MRTSDIIVPKEEDNAIPSRVHKIVSAYRSERTRQEVTEVELNRTKIVMIDEHGNIKKVPILSEH</sequence>
<reference evidence="1 2" key="1">
    <citation type="journal article" date="2012" name="Int. J. Syst. Evol. Microbiol.">
        <title>Vibrio caribbeanicus sp. nov., isolated from the marine sponge Scleritoderma cyanea.</title>
        <authorList>
            <person name="Hoffmann M."/>
            <person name="Monday S.R."/>
            <person name="Allard M.W."/>
            <person name="Strain E.A."/>
            <person name="Whittaker P."/>
            <person name="Naum M."/>
            <person name="McCarthy P.J."/>
            <person name="Lopez J.V."/>
            <person name="Fischer M."/>
            <person name="Brown E.W."/>
        </authorList>
    </citation>
    <scope>NUCLEOTIDE SEQUENCE [LARGE SCALE GENOMIC DNA]</scope>
    <source>
        <strain evidence="2">DSMZ 21326</strain>
    </source>
</reference>
<protein>
    <submittedName>
        <fullName evidence="1">Uncharacterized protein</fullName>
    </submittedName>
</protein>
<dbReference type="Proteomes" id="UP000006228">
    <property type="component" value="Unassembled WGS sequence"/>
</dbReference>
<accession>E8M5S5</accession>
<evidence type="ECO:0000313" key="1">
    <source>
        <dbReference type="EMBL" id="EGA70647.1"/>
    </source>
</evidence>
<dbReference type="GeneID" id="95568956"/>
<proteinExistence type="predicted"/>
<gene>
    <name evidence="1" type="ORF">VISI1226_16088</name>
</gene>
<organism evidence="1 2">
    <name type="scientific">Vibrio sinaloensis DSM 21326</name>
    <dbReference type="NCBI Taxonomy" id="945550"/>
    <lineage>
        <taxon>Bacteria</taxon>
        <taxon>Pseudomonadati</taxon>
        <taxon>Pseudomonadota</taxon>
        <taxon>Gammaproteobacteria</taxon>
        <taxon>Vibrionales</taxon>
        <taxon>Vibrionaceae</taxon>
        <taxon>Vibrio</taxon>
        <taxon>Vibrio oreintalis group</taxon>
    </lineage>
</organism>
<dbReference type="EMBL" id="AEVT01000057">
    <property type="protein sequence ID" value="EGA70647.1"/>
    <property type="molecule type" value="Genomic_DNA"/>
</dbReference>
<comment type="caution">
    <text evidence="1">The sequence shown here is derived from an EMBL/GenBank/DDBJ whole genome shotgun (WGS) entry which is preliminary data.</text>
</comment>
<dbReference type="OrthoDB" id="5899365at2"/>
<dbReference type="RefSeq" id="WP_008076206.1">
    <property type="nucleotide sequence ID" value="NZ_AEVT01000057.1"/>
</dbReference>
<dbReference type="eggNOG" id="ENOG5031NUS">
    <property type="taxonomic scope" value="Bacteria"/>
</dbReference>
<evidence type="ECO:0000313" key="2">
    <source>
        <dbReference type="Proteomes" id="UP000006228"/>
    </source>
</evidence>